<protein>
    <recommendedName>
        <fullName evidence="4">Secreted protein</fullName>
    </recommendedName>
</protein>
<name>A0A3A1PG96_9SPHN</name>
<keyword evidence="1" id="KW-0732">Signal</keyword>
<dbReference type="NCBIfam" id="NF047636">
    <property type="entry name" value="CC_3452_fam"/>
    <property type="match status" value="1"/>
</dbReference>
<organism evidence="2 3">
    <name type="scientific">Aurantiacibacter xanthus</name>
    <dbReference type="NCBI Taxonomy" id="1784712"/>
    <lineage>
        <taxon>Bacteria</taxon>
        <taxon>Pseudomonadati</taxon>
        <taxon>Pseudomonadota</taxon>
        <taxon>Alphaproteobacteria</taxon>
        <taxon>Sphingomonadales</taxon>
        <taxon>Erythrobacteraceae</taxon>
        <taxon>Aurantiacibacter</taxon>
    </lineage>
</organism>
<sequence length="107" mass="11100">MMTRRPRLIALSALTLTVAAAPQAALMAQPQGSGAFYVAEIATPATAPRMAAGGVAWTCEGTSCVAPRSTARPLRICRELKRKTGAITQFTVDGAPLAAEELARCNG</sequence>
<dbReference type="InterPro" id="IPR058513">
    <property type="entry name" value="DUF8200"/>
</dbReference>
<evidence type="ECO:0000313" key="2">
    <source>
        <dbReference type="EMBL" id="RIV92849.1"/>
    </source>
</evidence>
<dbReference type="Proteomes" id="UP000265366">
    <property type="component" value="Unassembled WGS sequence"/>
</dbReference>
<gene>
    <name evidence="2" type="ORF">D2V17_00890</name>
</gene>
<proteinExistence type="predicted"/>
<dbReference type="EMBL" id="QXFM01000006">
    <property type="protein sequence ID" value="RIV92849.1"/>
    <property type="molecule type" value="Genomic_DNA"/>
</dbReference>
<dbReference type="Pfam" id="PF26624">
    <property type="entry name" value="DUF8200"/>
    <property type="match status" value="1"/>
</dbReference>
<comment type="caution">
    <text evidence="2">The sequence shown here is derived from an EMBL/GenBank/DDBJ whole genome shotgun (WGS) entry which is preliminary data.</text>
</comment>
<evidence type="ECO:0000256" key="1">
    <source>
        <dbReference type="SAM" id="SignalP"/>
    </source>
</evidence>
<reference evidence="2 3" key="1">
    <citation type="submission" date="2018-08" db="EMBL/GenBank/DDBJ databases">
        <title>Erythrobacter zhengii sp.nov., a bacterium isolated from deep-sea sediment.</title>
        <authorList>
            <person name="Fang C."/>
            <person name="Wu Y.-H."/>
            <person name="Sun C."/>
            <person name="Wang H."/>
            <person name="Cheng H."/>
            <person name="Meng F.-X."/>
            <person name="Wang C.-S."/>
            <person name="Xu X.-W."/>
        </authorList>
    </citation>
    <scope>NUCLEOTIDE SEQUENCE [LARGE SCALE GENOMIC DNA]</scope>
    <source>
        <strain evidence="2 3">CCTCC AB 2015396</strain>
    </source>
</reference>
<keyword evidence="3" id="KW-1185">Reference proteome</keyword>
<dbReference type="AlphaFoldDB" id="A0A3A1PG96"/>
<feature type="chain" id="PRO_5017179913" description="Secreted protein" evidence="1">
    <location>
        <begin position="21"/>
        <end position="107"/>
    </location>
</feature>
<dbReference type="InterPro" id="IPR058067">
    <property type="entry name" value="CC_3452-like"/>
</dbReference>
<evidence type="ECO:0008006" key="4">
    <source>
        <dbReference type="Google" id="ProtNLM"/>
    </source>
</evidence>
<feature type="signal peptide" evidence="1">
    <location>
        <begin position="1"/>
        <end position="20"/>
    </location>
</feature>
<accession>A0A3A1PG96</accession>
<evidence type="ECO:0000313" key="3">
    <source>
        <dbReference type="Proteomes" id="UP000265366"/>
    </source>
</evidence>